<feature type="transmembrane region" description="Helical" evidence="6">
    <location>
        <begin position="362"/>
        <end position="383"/>
    </location>
</feature>
<keyword evidence="2 6" id="KW-0812">Transmembrane</keyword>
<feature type="transmembrane region" description="Helical" evidence="6">
    <location>
        <begin position="39"/>
        <end position="61"/>
    </location>
</feature>
<dbReference type="PROSITE" id="PS50850">
    <property type="entry name" value="MFS"/>
    <property type="match status" value="1"/>
</dbReference>
<dbReference type="Proteomes" id="UP001551584">
    <property type="component" value="Unassembled WGS sequence"/>
</dbReference>
<evidence type="ECO:0000256" key="1">
    <source>
        <dbReference type="ARBA" id="ARBA00004651"/>
    </source>
</evidence>
<feature type="region of interest" description="Disordered" evidence="5">
    <location>
        <begin position="185"/>
        <end position="204"/>
    </location>
</feature>
<evidence type="ECO:0000313" key="8">
    <source>
        <dbReference type="EMBL" id="MEU9581653.1"/>
    </source>
</evidence>
<dbReference type="Pfam" id="PF07690">
    <property type="entry name" value="MFS_1"/>
    <property type="match status" value="1"/>
</dbReference>
<evidence type="ECO:0000313" key="9">
    <source>
        <dbReference type="Proteomes" id="UP001551584"/>
    </source>
</evidence>
<comment type="subcellular location">
    <subcellularLocation>
        <location evidence="1">Cell membrane</location>
        <topology evidence="1">Multi-pass membrane protein</topology>
    </subcellularLocation>
</comment>
<feature type="transmembrane region" description="Helical" evidence="6">
    <location>
        <begin position="211"/>
        <end position="228"/>
    </location>
</feature>
<dbReference type="InterPro" id="IPR020846">
    <property type="entry name" value="MFS_dom"/>
</dbReference>
<dbReference type="InterPro" id="IPR051788">
    <property type="entry name" value="MFS_Transporter"/>
</dbReference>
<feature type="transmembrane region" description="Helical" evidence="6">
    <location>
        <begin position="137"/>
        <end position="158"/>
    </location>
</feature>
<feature type="region of interest" description="Disordered" evidence="5">
    <location>
        <begin position="387"/>
        <end position="411"/>
    </location>
</feature>
<evidence type="ECO:0000259" key="7">
    <source>
        <dbReference type="PROSITE" id="PS50850"/>
    </source>
</evidence>
<dbReference type="RefSeq" id="WP_359278475.1">
    <property type="nucleotide sequence ID" value="NZ_JBEZNA010000139.1"/>
</dbReference>
<feature type="transmembrane region" description="Helical" evidence="6">
    <location>
        <begin position="164"/>
        <end position="183"/>
    </location>
</feature>
<feature type="transmembrane region" description="Helical" evidence="6">
    <location>
        <begin position="73"/>
        <end position="92"/>
    </location>
</feature>
<feature type="transmembrane region" description="Helical" evidence="6">
    <location>
        <begin position="335"/>
        <end position="356"/>
    </location>
</feature>
<evidence type="ECO:0000256" key="3">
    <source>
        <dbReference type="ARBA" id="ARBA00022989"/>
    </source>
</evidence>
<dbReference type="InterPro" id="IPR036259">
    <property type="entry name" value="MFS_trans_sf"/>
</dbReference>
<feature type="transmembrane region" description="Helical" evidence="6">
    <location>
        <begin position="98"/>
        <end position="116"/>
    </location>
</feature>
<dbReference type="PANTHER" id="PTHR23514:SF13">
    <property type="entry name" value="INNER MEMBRANE PROTEIN YBJJ"/>
    <property type="match status" value="1"/>
</dbReference>
<evidence type="ECO:0000256" key="6">
    <source>
        <dbReference type="SAM" id="Phobius"/>
    </source>
</evidence>
<feature type="transmembrane region" description="Helical" evidence="6">
    <location>
        <begin position="277"/>
        <end position="297"/>
    </location>
</feature>
<organism evidence="8 9">
    <name type="scientific">Streptomyces chilikensis</name>
    <dbReference type="NCBI Taxonomy" id="1194079"/>
    <lineage>
        <taxon>Bacteria</taxon>
        <taxon>Bacillati</taxon>
        <taxon>Actinomycetota</taxon>
        <taxon>Actinomycetes</taxon>
        <taxon>Kitasatosporales</taxon>
        <taxon>Streptomycetaceae</taxon>
        <taxon>Streptomyces</taxon>
    </lineage>
</organism>
<name>A0ABV3EZK8_9ACTN</name>
<dbReference type="EMBL" id="JBEZNA010000139">
    <property type="protein sequence ID" value="MEU9581653.1"/>
    <property type="molecule type" value="Genomic_DNA"/>
</dbReference>
<evidence type="ECO:0000256" key="5">
    <source>
        <dbReference type="SAM" id="MobiDB-lite"/>
    </source>
</evidence>
<dbReference type="PANTHER" id="PTHR23514">
    <property type="entry name" value="BYPASS OF STOP CODON PROTEIN 6"/>
    <property type="match status" value="1"/>
</dbReference>
<dbReference type="SUPFAM" id="SSF103473">
    <property type="entry name" value="MFS general substrate transporter"/>
    <property type="match status" value="1"/>
</dbReference>
<reference evidence="8 9" key="1">
    <citation type="submission" date="2024-06" db="EMBL/GenBank/DDBJ databases">
        <title>The Natural Products Discovery Center: Release of the First 8490 Sequenced Strains for Exploring Actinobacteria Biosynthetic Diversity.</title>
        <authorList>
            <person name="Kalkreuter E."/>
            <person name="Kautsar S.A."/>
            <person name="Yang D."/>
            <person name="Bader C.D."/>
            <person name="Teijaro C.N."/>
            <person name="Fluegel L."/>
            <person name="Davis C.M."/>
            <person name="Simpson J.R."/>
            <person name="Lauterbach L."/>
            <person name="Steele A.D."/>
            <person name="Gui C."/>
            <person name="Meng S."/>
            <person name="Li G."/>
            <person name="Viehrig K."/>
            <person name="Ye F."/>
            <person name="Su P."/>
            <person name="Kiefer A.F."/>
            <person name="Nichols A."/>
            <person name="Cepeda A.J."/>
            <person name="Yan W."/>
            <person name="Fan B."/>
            <person name="Jiang Y."/>
            <person name="Adhikari A."/>
            <person name="Zheng C.-J."/>
            <person name="Schuster L."/>
            <person name="Cowan T.M."/>
            <person name="Smanski M.J."/>
            <person name="Chevrette M.G."/>
            <person name="De Carvalho L.P.S."/>
            <person name="Shen B."/>
        </authorList>
    </citation>
    <scope>NUCLEOTIDE SEQUENCE [LARGE SCALE GENOMIC DNA]</scope>
    <source>
        <strain evidence="8 9">NPDC048117</strain>
    </source>
</reference>
<dbReference type="Gene3D" id="1.20.1250.20">
    <property type="entry name" value="MFS general substrate transporter like domains"/>
    <property type="match status" value="2"/>
</dbReference>
<protein>
    <submittedName>
        <fullName evidence="8">MFS transporter</fullName>
    </submittedName>
</protein>
<sequence length="411" mass="41175">MDRKLRAARLATFAYFTLNGVLLGMWITQIPDVERRAGISHAVLGGLLLLLAAGAFVGMRVVGPLADRFGSRVVVPASAALCSAALVLPGLAAGTWTLGAALFVFGVGNGCLDVSMNTHAVQVEHALRRPVMSAFHATFSLGGVLAALAGARALGAGWSPAQTLGTAAVVGLVVTGLAAPALLPPEPRPAVEPGDRSGSGGRGRAATPARIWAMAVLAFAMMLAEGVANDWSVLHLSSVLGASAPTAALAYGAFATTMTIGRFLTDRVAARVGDVAVLRYGGGVAALGLLVAALSPWTGLALAGWAVFGAGLSGCVPQLFSAAGHADHSSAGANVSRVAGLGYLGMLAGPAVIGWLTHFVPLNLALLLPVACCVAAASAAGILKRGQAAGQEPEAPDATARPEGPKAGRRS</sequence>
<evidence type="ECO:0000256" key="2">
    <source>
        <dbReference type="ARBA" id="ARBA00022692"/>
    </source>
</evidence>
<keyword evidence="9" id="KW-1185">Reference proteome</keyword>
<dbReference type="CDD" id="cd17393">
    <property type="entry name" value="MFS_MosC_like"/>
    <property type="match status" value="1"/>
</dbReference>
<feature type="transmembrane region" description="Helical" evidence="6">
    <location>
        <begin position="303"/>
        <end position="323"/>
    </location>
</feature>
<gene>
    <name evidence="8" type="ORF">AB0D95_31055</name>
</gene>
<feature type="domain" description="Major facilitator superfamily (MFS) profile" evidence="7">
    <location>
        <begin position="4"/>
        <end position="387"/>
    </location>
</feature>
<accession>A0ABV3EZK8</accession>
<dbReference type="InterPro" id="IPR011701">
    <property type="entry name" value="MFS"/>
</dbReference>
<comment type="caution">
    <text evidence="8">The sequence shown here is derived from an EMBL/GenBank/DDBJ whole genome shotgun (WGS) entry which is preliminary data.</text>
</comment>
<evidence type="ECO:0000256" key="4">
    <source>
        <dbReference type="ARBA" id="ARBA00023136"/>
    </source>
</evidence>
<feature type="transmembrane region" description="Helical" evidence="6">
    <location>
        <begin position="7"/>
        <end position="27"/>
    </location>
</feature>
<proteinExistence type="predicted"/>
<keyword evidence="4 6" id="KW-0472">Membrane</keyword>
<keyword evidence="3 6" id="KW-1133">Transmembrane helix</keyword>